<dbReference type="InterPro" id="IPR005000">
    <property type="entry name" value="Aldolase/citrate-lyase_domain"/>
</dbReference>
<evidence type="ECO:0000259" key="6">
    <source>
        <dbReference type="Pfam" id="PF03328"/>
    </source>
</evidence>
<evidence type="ECO:0000313" key="7">
    <source>
        <dbReference type="EMBL" id="SIM46696.1"/>
    </source>
</evidence>
<accession>A0A1N5TEW4</accession>
<keyword evidence="8" id="KW-1185">Reference proteome</keyword>
<feature type="binding site" evidence="4">
    <location>
        <position position="70"/>
    </location>
    <ligand>
        <name>substrate</name>
    </ligand>
</feature>
<reference evidence="8" key="1">
    <citation type="submission" date="2016-12" db="EMBL/GenBank/DDBJ databases">
        <authorList>
            <person name="Varghese N."/>
            <person name="Submissions S."/>
        </authorList>
    </citation>
    <scope>NUCLEOTIDE SEQUENCE [LARGE SCALE GENOMIC DNA]</scope>
    <source>
        <strain evidence="8">DSM 45599</strain>
    </source>
</reference>
<dbReference type="RefSeq" id="WP_074307835.1">
    <property type="nucleotide sequence ID" value="NZ_FSQT01000001.1"/>
</dbReference>
<evidence type="ECO:0000256" key="4">
    <source>
        <dbReference type="PIRSR" id="PIRSR015582-1"/>
    </source>
</evidence>
<keyword evidence="2 5" id="KW-0479">Metal-binding</keyword>
<dbReference type="SUPFAM" id="SSF51621">
    <property type="entry name" value="Phosphoenolpyruvate/pyruvate domain"/>
    <property type="match status" value="1"/>
</dbReference>
<dbReference type="Gene3D" id="3.20.20.60">
    <property type="entry name" value="Phosphoenolpyruvate-binding domains"/>
    <property type="match status" value="1"/>
</dbReference>
<dbReference type="PIRSF" id="PIRSF015582">
    <property type="entry name" value="Cit_lyase_B"/>
    <property type="match status" value="1"/>
</dbReference>
<evidence type="ECO:0000256" key="5">
    <source>
        <dbReference type="PIRSR" id="PIRSR015582-2"/>
    </source>
</evidence>
<dbReference type="InterPro" id="IPR040442">
    <property type="entry name" value="Pyrv_kinase-like_dom_sf"/>
</dbReference>
<dbReference type="PANTHER" id="PTHR32308:SF10">
    <property type="entry name" value="CITRATE LYASE SUBUNIT BETA"/>
    <property type="match status" value="1"/>
</dbReference>
<dbReference type="OrthoDB" id="5172636at2"/>
<organism evidence="7 8">
    <name type="scientific">Micromonospora cremea</name>
    <dbReference type="NCBI Taxonomy" id="709881"/>
    <lineage>
        <taxon>Bacteria</taxon>
        <taxon>Bacillati</taxon>
        <taxon>Actinomycetota</taxon>
        <taxon>Actinomycetes</taxon>
        <taxon>Micromonosporales</taxon>
        <taxon>Micromonosporaceae</taxon>
        <taxon>Micromonospora</taxon>
    </lineage>
</organism>
<dbReference type="STRING" id="709881.SAMN04489832_0118"/>
<dbReference type="InterPro" id="IPR011206">
    <property type="entry name" value="Citrate_lyase_beta/mcl1/mcl2"/>
</dbReference>
<feature type="binding site" evidence="5">
    <location>
        <position position="119"/>
    </location>
    <ligand>
        <name>Mg(2+)</name>
        <dbReference type="ChEBI" id="CHEBI:18420"/>
    </ligand>
</feature>
<dbReference type="Pfam" id="PF03328">
    <property type="entry name" value="HpcH_HpaI"/>
    <property type="match status" value="1"/>
</dbReference>
<dbReference type="InterPro" id="IPR015813">
    <property type="entry name" value="Pyrv/PenolPyrv_kinase-like_dom"/>
</dbReference>
<feature type="domain" description="HpcH/HpaI aldolase/citrate lyase" evidence="6">
    <location>
        <begin position="8"/>
        <end position="213"/>
    </location>
</feature>
<feature type="binding site" evidence="5">
    <location>
        <position position="145"/>
    </location>
    <ligand>
        <name>Mg(2+)</name>
        <dbReference type="ChEBI" id="CHEBI:18420"/>
    </ligand>
</feature>
<name>A0A1N5TEW4_9ACTN</name>
<sequence>MADPALPRTHLYVPGDRPDRFDKAVAAGADVVILDLEDAVAPDGKQPALEAVTGWLASRPTAAGPQLWVRVNRGALDEVEVLARRAALDGLCLPKVESAAEVEAVHALAPNVRLAPLVESAVGVARLSGIASAAGVVWLHLGELDLAADLGMTVSTGDELDAVRTMVVVASRAAGLAAPPAPVSPEVADMDRFAASTLRLRNLGFAGRACIHPRQVEVVHRLAAARAGDVAWARRVLVEACTHDGAAFVFEGSMIDEAVLRRARDIVAGDAGA</sequence>
<evidence type="ECO:0000256" key="1">
    <source>
        <dbReference type="ARBA" id="ARBA00001946"/>
    </source>
</evidence>
<evidence type="ECO:0000256" key="2">
    <source>
        <dbReference type="ARBA" id="ARBA00022723"/>
    </source>
</evidence>
<evidence type="ECO:0000313" key="8">
    <source>
        <dbReference type="Proteomes" id="UP000185124"/>
    </source>
</evidence>
<gene>
    <name evidence="7" type="ORF">SAMN04489832_0118</name>
</gene>
<dbReference type="AlphaFoldDB" id="A0A1N5TEW4"/>
<proteinExistence type="predicted"/>
<dbReference type="PANTHER" id="PTHR32308">
    <property type="entry name" value="LYASE BETA SUBUNIT, PUTATIVE (AFU_ORTHOLOGUE AFUA_4G13030)-RELATED"/>
    <property type="match status" value="1"/>
</dbReference>
<dbReference type="GO" id="GO:0006107">
    <property type="term" value="P:oxaloacetate metabolic process"/>
    <property type="evidence" value="ECO:0007669"/>
    <property type="project" value="TreeGrafter"/>
</dbReference>
<keyword evidence="7" id="KW-0456">Lyase</keyword>
<dbReference type="GO" id="GO:0016829">
    <property type="term" value="F:lyase activity"/>
    <property type="evidence" value="ECO:0007669"/>
    <property type="project" value="UniProtKB-KW"/>
</dbReference>
<protein>
    <submittedName>
        <fullName evidence="7">Citrate lyase subunit beta / citryl-CoA lyase</fullName>
    </submittedName>
</protein>
<evidence type="ECO:0000256" key="3">
    <source>
        <dbReference type="ARBA" id="ARBA00022842"/>
    </source>
</evidence>
<feature type="binding site" evidence="4">
    <location>
        <position position="119"/>
    </location>
    <ligand>
        <name>substrate</name>
    </ligand>
</feature>
<comment type="cofactor">
    <cofactor evidence="1">
        <name>Mg(2+)</name>
        <dbReference type="ChEBI" id="CHEBI:18420"/>
    </cofactor>
</comment>
<keyword evidence="3 5" id="KW-0460">Magnesium</keyword>
<dbReference type="EMBL" id="FSQT01000001">
    <property type="protein sequence ID" value="SIM46696.1"/>
    <property type="molecule type" value="Genomic_DNA"/>
</dbReference>
<dbReference type="Proteomes" id="UP000185124">
    <property type="component" value="Unassembled WGS sequence"/>
</dbReference>
<dbReference type="GO" id="GO:0000287">
    <property type="term" value="F:magnesium ion binding"/>
    <property type="evidence" value="ECO:0007669"/>
    <property type="project" value="TreeGrafter"/>
</dbReference>